<dbReference type="AlphaFoldDB" id="A0A2J7ZT94"/>
<evidence type="ECO:0000256" key="5">
    <source>
        <dbReference type="ARBA" id="ARBA00022777"/>
    </source>
</evidence>
<organism evidence="8 9">
    <name type="scientific">Tetrabaena socialis</name>
    <dbReference type="NCBI Taxonomy" id="47790"/>
    <lineage>
        <taxon>Eukaryota</taxon>
        <taxon>Viridiplantae</taxon>
        <taxon>Chlorophyta</taxon>
        <taxon>core chlorophytes</taxon>
        <taxon>Chlorophyceae</taxon>
        <taxon>CS clade</taxon>
        <taxon>Chlamydomonadales</taxon>
        <taxon>Tetrabaenaceae</taxon>
        <taxon>Tetrabaena</taxon>
    </lineage>
</organism>
<evidence type="ECO:0000256" key="1">
    <source>
        <dbReference type="ARBA" id="ARBA00007220"/>
    </source>
</evidence>
<evidence type="ECO:0000256" key="4">
    <source>
        <dbReference type="ARBA" id="ARBA00022741"/>
    </source>
</evidence>
<sequence length="136" mass="13338">MAGCLMSSASASRRGPLAAVAAVARLKNALDQLGSATEGFSSNASPSINWVFLGPPGVGKGTYASRVAKAFGVPHIATGDLIRAEIMNVGPVTGGPHPTGPGFGLPDAWDAAAGRGGTGPGAPGQRGEAASAAERM</sequence>
<dbReference type="EMBL" id="PGGS01000497">
    <property type="protein sequence ID" value="PNH03489.1"/>
    <property type="molecule type" value="Genomic_DNA"/>
</dbReference>
<dbReference type="InterPro" id="IPR027417">
    <property type="entry name" value="P-loop_NTPase"/>
</dbReference>
<feature type="compositionally biased region" description="Gly residues" evidence="7">
    <location>
        <begin position="114"/>
        <end position="124"/>
    </location>
</feature>
<evidence type="ECO:0000256" key="3">
    <source>
        <dbReference type="ARBA" id="ARBA00022679"/>
    </source>
</evidence>
<comment type="similarity">
    <text evidence="1 6">Belongs to the adenylate kinase family.</text>
</comment>
<evidence type="ECO:0000313" key="9">
    <source>
        <dbReference type="Proteomes" id="UP000236333"/>
    </source>
</evidence>
<keyword evidence="4" id="KW-0547">Nucleotide-binding</keyword>
<evidence type="ECO:0000256" key="2">
    <source>
        <dbReference type="ARBA" id="ARBA00012955"/>
    </source>
</evidence>
<feature type="region of interest" description="Disordered" evidence="7">
    <location>
        <begin position="92"/>
        <end position="136"/>
    </location>
</feature>
<protein>
    <recommendedName>
        <fullName evidence="2">adenylate kinase</fullName>
        <ecNumber evidence="2">2.7.4.3</ecNumber>
    </recommendedName>
</protein>
<proteinExistence type="inferred from homology"/>
<dbReference type="GO" id="GO:0005524">
    <property type="term" value="F:ATP binding"/>
    <property type="evidence" value="ECO:0007669"/>
    <property type="project" value="InterPro"/>
</dbReference>
<dbReference type="PRINTS" id="PR00094">
    <property type="entry name" value="ADENYLTKNASE"/>
</dbReference>
<dbReference type="PANTHER" id="PTHR23359">
    <property type="entry name" value="NUCLEOTIDE KINASE"/>
    <property type="match status" value="1"/>
</dbReference>
<evidence type="ECO:0000313" key="8">
    <source>
        <dbReference type="EMBL" id="PNH03489.1"/>
    </source>
</evidence>
<evidence type="ECO:0000256" key="7">
    <source>
        <dbReference type="SAM" id="MobiDB-lite"/>
    </source>
</evidence>
<dbReference type="EC" id="2.7.4.3" evidence="2"/>
<keyword evidence="3 6" id="KW-0808">Transferase</keyword>
<name>A0A2J7ZT94_9CHLO</name>
<dbReference type="SUPFAM" id="SSF52540">
    <property type="entry name" value="P-loop containing nucleoside triphosphate hydrolases"/>
    <property type="match status" value="1"/>
</dbReference>
<reference evidence="8 9" key="1">
    <citation type="journal article" date="2017" name="Mol. Biol. Evol.">
        <title>The 4-celled Tetrabaena socialis nuclear genome reveals the essential components for genetic control of cell number at the origin of multicellularity in the volvocine lineage.</title>
        <authorList>
            <person name="Featherston J."/>
            <person name="Arakaki Y."/>
            <person name="Hanschen E.R."/>
            <person name="Ferris P.J."/>
            <person name="Michod R.E."/>
            <person name="Olson B.J.S.C."/>
            <person name="Nozaki H."/>
            <person name="Durand P.M."/>
        </authorList>
    </citation>
    <scope>NUCLEOTIDE SEQUENCE [LARGE SCALE GENOMIC DNA]</scope>
    <source>
        <strain evidence="8 9">NIES-571</strain>
    </source>
</reference>
<dbReference type="OrthoDB" id="1738739at2759"/>
<dbReference type="Proteomes" id="UP000236333">
    <property type="component" value="Unassembled WGS sequence"/>
</dbReference>
<accession>A0A2J7ZT94</accession>
<keyword evidence="9" id="KW-1185">Reference proteome</keyword>
<dbReference type="Gene3D" id="3.40.50.300">
    <property type="entry name" value="P-loop containing nucleotide triphosphate hydrolases"/>
    <property type="match status" value="1"/>
</dbReference>
<keyword evidence="5 6" id="KW-0418">Kinase</keyword>
<dbReference type="Pfam" id="PF13207">
    <property type="entry name" value="AAA_17"/>
    <property type="match status" value="1"/>
</dbReference>
<comment type="caution">
    <text evidence="8">The sequence shown here is derived from an EMBL/GenBank/DDBJ whole genome shotgun (WGS) entry which is preliminary data.</text>
</comment>
<dbReference type="GO" id="GO:0004017">
    <property type="term" value="F:AMP kinase activity"/>
    <property type="evidence" value="ECO:0007669"/>
    <property type="project" value="UniProtKB-EC"/>
</dbReference>
<evidence type="ECO:0000256" key="6">
    <source>
        <dbReference type="RuleBase" id="RU003330"/>
    </source>
</evidence>
<dbReference type="InterPro" id="IPR000850">
    <property type="entry name" value="Adenylat/UMP-CMP_kin"/>
</dbReference>
<gene>
    <name evidence="8" type="ORF">TSOC_010452</name>
</gene>